<dbReference type="EMBL" id="DRZM01000040">
    <property type="protein sequence ID" value="HHP04354.1"/>
    <property type="molecule type" value="Genomic_DNA"/>
</dbReference>
<dbReference type="EMBL" id="DSKP01000111">
    <property type="protein sequence ID" value="HEB48771.1"/>
    <property type="molecule type" value="Genomic_DNA"/>
</dbReference>
<reference evidence="1" key="1">
    <citation type="journal article" date="2020" name="mSystems">
        <title>Genome- and Community-Level Interaction Insights into Carbon Utilization and Element Cycling Functions of Hydrothermarchaeota in Hydrothermal Sediment.</title>
        <authorList>
            <person name="Zhou Z."/>
            <person name="Liu Y."/>
            <person name="Xu W."/>
            <person name="Pan J."/>
            <person name="Luo Z.H."/>
            <person name="Li M."/>
        </authorList>
    </citation>
    <scope>NUCLEOTIDE SEQUENCE [LARGE SCALE GENOMIC DNA]</scope>
    <source>
        <strain evidence="2">SpSt-1125</strain>
        <strain evidence="1">SpSt-25</strain>
    </source>
</reference>
<name>A0A7C1P340_THEPE</name>
<gene>
    <name evidence="2" type="ORF">ENM88_01215</name>
    <name evidence="1" type="ORF">ENP77_03135</name>
</gene>
<dbReference type="AlphaFoldDB" id="A0A7C1P340"/>
<comment type="caution">
    <text evidence="1">The sequence shown here is derived from an EMBL/GenBank/DDBJ whole genome shotgun (WGS) entry which is preliminary data.</text>
</comment>
<evidence type="ECO:0008006" key="3">
    <source>
        <dbReference type="Google" id="ProtNLM"/>
    </source>
</evidence>
<accession>A0A7C1P340</accession>
<proteinExistence type="predicted"/>
<protein>
    <recommendedName>
        <fullName evidence="3">Transcriptional regulator</fullName>
    </recommendedName>
</protein>
<sequence>MSNATSQAVRELLVIILKKLFERLNVTRGQIALAAELHVAEDIAPQARDPVSAVSEAMARLGAEASVSSGDEELLVKVASCSDCASPSICPLPFYLAAYVKKATGKRLLMVEEKLREGGFCSFRFRVLDRG</sequence>
<organism evidence="1">
    <name type="scientific">Thermofilum pendens</name>
    <dbReference type="NCBI Taxonomy" id="2269"/>
    <lineage>
        <taxon>Archaea</taxon>
        <taxon>Thermoproteota</taxon>
        <taxon>Thermoprotei</taxon>
        <taxon>Thermofilales</taxon>
        <taxon>Thermofilaceae</taxon>
        <taxon>Thermofilum</taxon>
    </lineage>
</organism>
<evidence type="ECO:0000313" key="2">
    <source>
        <dbReference type="EMBL" id="HHP04354.1"/>
    </source>
</evidence>
<evidence type="ECO:0000313" key="1">
    <source>
        <dbReference type="EMBL" id="HEB48771.1"/>
    </source>
</evidence>